<dbReference type="Gene3D" id="2.60.40.10">
    <property type="entry name" value="Immunoglobulins"/>
    <property type="match status" value="2"/>
</dbReference>
<dbReference type="Proteomes" id="UP000826254">
    <property type="component" value="Chromosome"/>
</dbReference>
<dbReference type="SMART" id="SM00089">
    <property type="entry name" value="PKD"/>
    <property type="match status" value="2"/>
</dbReference>
<dbReference type="InterPro" id="IPR035986">
    <property type="entry name" value="PKD_dom_sf"/>
</dbReference>
<dbReference type="RefSeq" id="WP_222607934.1">
    <property type="nucleotide sequence ID" value="NZ_CP081958.1"/>
</dbReference>
<evidence type="ECO:0000256" key="1">
    <source>
        <dbReference type="SAM" id="MobiDB-lite"/>
    </source>
</evidence>
<dbReference type="InterPro" id="IPR013783">
    <property type="entry name" value="Ig-like_fold"/>
</dbReference>
<evidence type="ECO:0000313" key="4">
    <source>
        <dbReference type="Proteomes" id="UP000826254"/>
    </source>
</evidence>
<dbReference type="PROSITE" id="PS50093">
    <property type="entry name" value="PKD"/>
    <property type="match status" value="1"/>
</dbReference>
<sequence length="708" mass="74814">MNTTAARLASVLLLVAVVAVPGQFLLASAAAPTDDVFSDQGVTLRPSEGANGDYASINDQGNLTVDITNPGVNDESLTVIQDVFVMENTGSENRTVWITHDANDSVTLYRTMEGGLVNEFSVGQRAIDGSEGALTLAPGEQISVSMAINTRGSNTAAGDTILRTITLQTRINETPPGDGTGGQPGAGSGGGNSGAPGAGAGDGNDTDDNDTGDIPVGADDVAAETDTGEAIDVSVEEVNPTSLSDSGVPGEEPPTAVISDRARFGGLDETDDPGPSRVDIVTGVGETVEFTGTESLIKTTRGIDRNERIVKAVNITVPRRFENGPASVSIRIDKDRLGDTAPEDARIGRLTSRGWQLLETTVASETDDSVVLRTRTPGFSVFAVFQRPEVTYTWTLPDGTTVNGDNVRTAFDEPGIYNVTLTVTDSDGDSDTTTRRIVVNDDPVVEIDRPENVSTGETVTLTANVTDEVGNATVRWELPNGTEATGESVNYTFSEGTQTVRAVAEDEYGANDSDEAVIVVGAATRGSGGDGGTVVGEGFPVLEWLVVLTGALAAFSLLAYYRLPAAIPSPVPLVGRLWQWILADRRRRPDVIVCTDISWDADRNLFRIGRLEIEAFGAGLDRVELDITDEVGETLGRKRIDVEDVYEYESAPELVPGFSDRPVRPNAEFTVRVRAVDDRNAEDIVRRVVAPGPESAVEGGVESGRPAD</sequence>
<dbReference type="InterPro" id="IPR000601">
    <property type="entry name" value="PKD_dom"/>
</dbReference>
<dbReference type="KEGG" id="hmp:K6T50_02920"/>
<keyword evidence="4" id="KW-1185">Reference proteome</keyword>
<accession>A0A8T8WE69</accession>
<feature type="region of interest" description="Disordered" evidence="1">
    <location>
        <begin position="171"/>
        <end position="256"/>
    </location>
</feature>
<proteinExistence type="predicted"/>
<protein>
    <submittedName>
        <fullName evidence="3">PKD domain-containing protein</fullName>
    </submittedName>
</protein>
<dbReference type="InterPro" id="IPR022409">
    <property type="entry name" value="PKD/Chitinase_dom"/>
</dbReference>
<dbReference type="SUPFAM" id="SSF49299">
    <property type="entry name" value="PKD domain"/>
    <property type="match status" value="2"/>
</dbReference>
<evidence type="ECO:0000259" key="2">
    <source>
        <dbReference type="PROSITE" id="PS50093"/>
    </source>
</evidence>
<dbReference type="GeneID" id="67177060"/>
<dbReference type="CDD" id="cd00146">
    <property type="entry name" value="PKD"/>
    <property type="match status" value="2"/>
</dbReference>
<reference evidence="3 4" key="1">
    <citation type="journal article" date="2021" name="Int. J. Syst. Evol. Microbiol.">
        <title>Halobaculum halophilum sp. nov. and Halobaculum salinum sp. nov., isolated from salt lake and saline soil.</title>
        <authorList>
            <person name="Cui H.L."/>
            <person name="Shi X.W."/>
            <person name="Yin X.M."/>
            <person name="Yang X.Y."/>
            <person name="Hou J."/>
            <person name="Zhu L."/>
        </authorList>
    </citation>
    <scope>NUCLEOTIDE SEQUENCE [LARGE SCALE GENOMIC DNA]</scope>
    <source>
        <strain evidence="3 4">NBRC 109044</strain>
    </source>
</reference>
<name>A0A8T8WE69_9EURY</name>
<dbReference type="AlphaFoldDB" id="A0A8T8WE69"/>
<feature type="domain" description="PKD" evidence="2">
    <location>
        <begin position="388"/>
        <end position="439"/>
    </location>
</feature>
<feature type="compositionally biased region" description="Gly residues" evidence="1">
    <location>
        <begin position="178"/>
        <end position="202"/>
    </location>
</feature>
<organism evidence="3 4">
    <name type="scientific">Halobaculum magnesiiphilum</name>
    <dbReference type="NCBI Taxonomy" id="1017351"/>
    <lineage>
        <taxon>Archaea</taxon>
        <taxon>Methanobacteriati</taxon>
        <taxon>Methanobacteriota</taxon>
        <taxon>Stenosarchaea group</taxon>
        <taxon>Halobacteria</taxon>
        <taxon>Halobacteriales</taxon>
        <taxon>Haloferacaceae</taxon>
        <taxon>Halobaculum</taxon>
    </lineage>
</organism>
<dbReference type="Pfam" id="PF18911">
    <property type="entry name" value="PKD_4"/>
    <property type="match status" value="2"/>
</dbReference>
<gene>
    <name evidence="3" type="ORF">K6T50_02920</name>
</gene>
<dbReference type="EMBL" id="CP081958">
    <property type="protein sequence ID" value="QZP38131.1"/>
    <property type="molecule type" value="Genomic_DNA"/>
</dbReference>
<evidence type="ECO:0000313" key="3">
    <source>
        <dbReference type="EMBL" id="QZP38131.1"/>
    </source>
</evidence>